<evidence type="ECO:0000256" key="1">
    <source>
        <dbReference type="SAM" id="MobiDB-lite"/>
    </source>
</evidence>
<dbReference type="OrthoDB" id="117664at2"/>
<dbReference type="AlphaFoldDB" id="A0A239LM88"/>
<dbReference type="Proteomes" id="UP000198356">
    <property type="component" value="Unassembled WGS sequence"/>
</dbReference>
<proteinExistence type="predicted"/>
<sequence>MSASGGGGGNRSGGGFASSASGGARPQTAEIIKTFGQRCPQVIINNLPQMVDYVVELDHEGGKSFLAHKDKVAVFVRTNGDSIFSESTLSVGGSVQDSCKAILAHWSAHATELKSAAAAAAAVAAAPAAPIVVQTAAAPAVAQGVSVEASVPNCDIEVDDEFVGNTPSVVTLKPGKHKIVVKKKGFEDWSRNITYSGGTVRLNADMTAK</sequence>
<dbReference type="EMBL" id="FZOU01000007">
    <property type="protein sequence ID" value="SNT31591.1"/>
    <property type="molecule type" value="Genomic_DNA"/>
</dbReference>
<accession>A0A239LM88</accession>
<dbReference type="InterPro" id="IPR013229">
    <property type="entry name" value="PEGA"/>
</dbReference>
<evidence type="ECO:0000313" key="3">
    <source>
        <dbReference type="EMBL" id="SNT31591.1"/>
    </source>
</evidence>
<name>A0A239LM88_9BACT</name>
<feature type="region of interest" description="Disordered" evidence="1">
    <location>
        <begin position="1"/>
        <end position="23"/>
    </location>
</feature>
<feature type="domain" description="PEGA" evidence="2">
    <location>
        <begin position="145"/>
        <end position="205"/>
    </location>
</feature>
<organism evidence="3 4">
    <name type="scientific">Granulicella rosea</name>
    <dbReference type="NCBI Taxonomy" id="474952"/>
    <lineage>
        <taxon>Bacteria</taxon>
        <taxon>Pseudomonadati</taxon>
        <taxon>Acidobacteriota</taxon>
        <taxon>Terriglobia</taxon>
        <taxon>Terriglobales</taxon>
        <taxon>Acidobacteriaceae</taxon>
        <taxon>Granulicella</taxon>
    </lineage>
</organism>
<evidence type="ECO:0000259" key="2">
    <source>
        <dbReference type="Pfam" id="PF08308"/>
    </source>
</evidence>
<feature type="compositionally biased region" description="Gly residues" evidence="1">
    <location>
        <begin position="1"/>
        <end position="16"/>
    </location>
</feature>
<protein>
    <submittedName>
        <fullName evidence="3">PEGA domain-containing protein</fullName>
    </submittedName>
</protein>
<keyword evidence="4" id="KW-1185">Reference proteome</keyword>
<dbReference type="Pfam" id="PF08308">
    <property type="entry name" value="PEGA"/>
    <property type="match status" value="1"/>
</dbReference>
<evidence type="ECO:0000313" key="4">
    <source>
        <dbReference type="Proteomes" id="UP000198356"/>
    </source>
</evidence>
<gene>
    <name evidence="3" type="ORF">SAMN05421770_107137</name>
</gene>
<reference evidence="3 4" key="1">
    <citation type="submission" date="2017-06" db="EMBL/GenBank/DDBJ databases">
        <authorList>
            <person name="Kim H.J."/>
            <person name="Triplett B.A."/>
        </authorList>
    </citation>
    <scope>NUCLEOTIDE SEQUENCE [LARGE SCALE GENOMIC DNA]</scope>
    <source>
        <strain evidence="3 4">DSM 18704</strain>
    </source>
</reference>